<gene>
    <name evidence="1" type="ORF">CFP56_010844</name>
</gene>
<evidence type="ECO:0000313" key="2">
    <source>
        <dbReference type="Proteomes" id="UP000237347"/>
    </source>
</evidence>
<comment type="caution">
    <text evidence="1">The sequence shown here is derived from an EMBL/GenBank/DDBJ whole genome shotgun (WGS) entry which is preliminary data.</text>
</comment>
<protein>
    <submittedName>
        <fullName evidence="1">Uncharacterized protein</fullName>
    </submittedName>
</protein>
<reference evidence="1 2" key="1">
    <citation type="journal article" date="2018" name="Sci. Data">
        <title>The draft genome sequence of cork oak.</title>
        <authorList>
            <person name="Ramos A.M."/>
            <person name="Usie A."/>
            <person name="Barbosa P."/>
            <person name="Barros P.M."/>
            <person name="Capote T."/>
            <person name="Chaves I."/>
            <person name="Simoes F."/>
            <person name="Abreu I."/>
            <person name="Carrasquinho I."/>
            <person name="Faro C."/>
            <person name="Guimaraes J.B."/>
            <person name="Mendonca D."/>
            <person name="Nobrega F."/>
            <person name="Rodrigues L."/>
            <person name="Saibo N.J.M."/>
            <person name="Varela M.C."/>
            <person name="Egas C."/>
            <person name="Matos J."/>
            <person name="Miguel C.M."/>
            <person name="Oliveira M.M."/>
            <person name="Ricardo C.P."/>
            <person name="Goncalves S."/>
        </authorList>
    </citation>
    <scope>NUCLEOTIDE SEQUENCE [LARGE SCALE GENOMIC DNA]</scope>
    <source>
        <strain evidence="2">cv. HL8</strain>
    </source>
</reference>
<sequence length="65" mass="7656">MECISMYSMASKFSWFDWPKNGVHLNEENFSSVLGLWFKYFGTMVFQIDSFVLLPSPRSSKKYSK</sequence>
<dbReference type="EMBL" id="PKMF04000185">
    <property type="protein sequence ID" value="KAK7844428.1"/>
    <property type="molecule type" value="Genomic_DNA"/>
</dbReference>
<dbReference type="Proteomes" id="UP000237347">
    <property type="component" value="Unassembled WGS sequence"/>
</dbReference>
<evidence type="ECO:0000313" key="1">
    <source>
        <dbReference type="EMBL" id="KAK7844428.1"/>
    </source>
</evidence>
<proteinExistence type="predicted"/>
<organism evidence="1 2">
    <name type="scientific">Quercus suber</name>
    <name type="common">Cork oak</name>
    <dbReference type="NCBI Taxonomy" id="58331"/>
    <lineage>
        <taxon>Eukaryota</taxon>
        <taxon>Viridiplantae</taxon>
        <taxon>Streptophyta</taxon>
        <taxon>Embryophyta</taxon>
        <taxon>Tracheophyta</taxon>
        <taxon>Spermatophyta</taxon>
        <taxon>Magnoliopsida</taxon>
        <taxon>eudicotyledons</taxon>
        <taxon>Gunneridae</taxon>
        <taxon>Pentapetalae</taxon>
        <taxon>rosids</taxon>
        <taxon>fabids</taxon>
        <taxon>Fagales</taxon>
        <taxon>Fagaceae</taxon>
        <taxon>Quercus</taxon>
    </lineage>
</organism>
<name>A0AAW0KXX9_QUESU</name>
<keyword evidence="2" id="KW-1185">Reference proteome</keyword>
<dbReference type="AlphaFoldDB" id="A0AAW0KXX9"/>
<accession>A0AAW0KXX9</accession>